<sequence length="81" mass="8770">VCCVWCPGEDGLGGDTGKSLKLDDSKEHEDELLLTTTKAADFDVSCSPAIQRMPLAAPEMAVPKEQVVTQQTQQHQVRGMV</sequence>
<feature type="non-terminal residue" evidence="1">
    <location>
        <position position="1"/>
    </location>
</feature>
<accession>A0A401TU12</accession>
<gene>
    <name evidence="1" type="ORF">chiPu_0030207</name>
</gene>
<name>A0A401TU12_CHIPU</name>
<evidence type="ECO:0000313" key="2">
    <source>
        <dbReference type="Proteomes" id="UP000287033"/>
    </source>
</evidence>
<dbReference type="EMBL" id="BEZZ01177389">
    <property type="protein sequence ID" value="GCC46108.1"/>
    <property type="molecule type" value="Genomic_DNA"/>
</dbReference>
<keyword evidence="2" id="KW-1185">Reference proteome</keyword>
<proteinExistence type="predicted"/>
<reference evidence="1 2" key="1">
    <citation type="journal article" date="2018" name="Nat. Ecol. Evol.">
        <title>Shark genomes provide insights into elasmobranch evolution and the origin of vertebrates.</title>
        <authorList>
            <person name="Hara Y"/>
            <person name="Yamaguchi K"/>
            <person name="Onimaru K"/>
            <person name="Kadota M"/>
            <person name="Koyanagi M"/>
            <person name="Keeley SD"/>
            <person name="Tatsumi K"/>
            <person name="Tanaka K"/>
            <person name="Motone F"/>
            <person name="Kageyama Y"/>
            <person name="Nozu R"/>
            <person name="Adachi N"/>
            <person name="Nishimura O"/>
            <person name="Nakagawa R"/>
            <person name="Tanegashima C"/>
            <person name="Kiyatake I"/>
            <person name="Matsumoto R"/>
            <person name="Murakumo K"/>
            <person name="Nishida K"/>
            <person name="Terakita A"/>
            <person name="Kuratani S"/>
            <person name="Sato K"/>
            <person name="Hyodo S Kuraku.S."/>
        </authorList>
    </citation>
    <scope>NUCLEOTIDE SEQUENCE [LARGE SCALE GENOMIC DNA]</scope>
</reference>
<organism evidence="1 2">
    <name type="scientific">Chiloscyllium punctatum</name>
    <name type="common">Brownbanded bambooshark</name>
    <name type="synonym">Hemiscyllium punctatum</name>
    <dbReference type="NCBI Taxonomy" id="137246"/>
    <lineage>
        <taxon>Eukaryota</taxon>
        <taxon>Metazoa</taxon>
        <taxon>Chordata</taxon>
        <taxon>Craniata</taxon>
        <taxon>Vertebrata</taxon>
        <taxon>Chondrichthyes</taxon>
        <taxon>Elasmobranchii</taxon>
        <taxon>Galeomorphii</taxon>
        <taxon>Galeoidea</taxon>
        <taxon>Orectolobiformes</taxon>
        <taxon>Hemiscylliidae</taxon>
        <taxon>Chiloscyllium</taxon>
    </lineage>
</organism>
<dbReference type="Proteomes" id="UP000287033">
    <property type="component" value="Unassembled WGS sequence"/>
</dbReference>
<evidence type="ECO:0000313" key="1">
    <source>
        <dbReference type="EMBL" id="GCC46108.1"/>
    </source>
</evidence>
<comment type="caution">
    <text evidence="1">The sequence shown here is derived from an EMBL/GenBank/DDBJ whole genome shotgun (WGS) entry which is preliminary data.</text>
</comment>
<dbReference type="AlphaFoldDB" id="A0A401TU12"/>
<protein>
    <submittedName>
        <fullName evidence="1">Uncharacterized protein</fullName>
    </submittedName>
</protein>